<comment type="caution">
    <text evidence="1">The sequence shown here is derived from an EMBL/GenBank/DDBJ whole genome shotgun (WGS) entry which is preliminary data.</text>
</comment>
<keyword evidence="2" id="KW-1185">Reference proteome</keyword>
<gene>
    <name evidence="1" type="ORF">JG688_00000099</name>
</gene>
<dbReference type="AlphaFoldDB" id="A0A8J5ME25"/>
<proteinExistence type="predicted"/>
<evidence type="ECO:0000313" key="1">
    <source>
        <dbReference type="EMBL" id="KAG6977658.1"/>
    </source>
</evidence>
<protein>
    <submittedName>
        <fullName evidence="1">Uncharacterized protein</fullName>
    </submittedName>
</protein>
<organism evidence="1 2">
    <name type="scientific">Phytophthora aleatoria</name>
    <dbReference type="NCBI Taxonomy" id="2496075"/>
    <lineage>
        <taxon>Eukaryota</taxon>
        <taxon>Sar</taxon>
        <taxon>Stramenopiles</taxon>
        <taxon>Oomycota</taxon>
        <taxon>Peronosporomycetes</taxon>
        <taxon>Peronosporales</taxon>
        <taxon>Peronosporaceae</taxon>
        <taxon>Phytophthora</taxon>
    </lineage>
</organism>
<sequence length="77" mass="8026">RQTGCDTSEPFGVGEGLWAVLNDAFASRVGLSGEVLLDTNFEDDGTVETAVADEDTSKKASPSKGKLQPVVELANAL</sequence>
<reference evidence="1" key="1">
    <citation type="submission" date="2021-01" db="EMBL/GenBank/DDBJ databases">
        <title>Phytophthora aleatoria, a newly-described species from Pinus radiata is distinct from Phytophthora cactorum isolates based on comparative genomics.</title>
        <authorList>
            <person name="Mcdougal R."/>
            <person name="Panda P."/>
            <person name="Williams N."/>
            <person name="Studholme D.J."/>
        </authorList>
    </citation>
    <scope>NUCLEOTIDE SEQUENCE</scope>
    <source>
        <strain evidence="1">NZFS 4037</strain>
    </source>
</reference>
<feature type="non-terminal residue" evidence="1">
    <location>
        <position position="1"/>
    </location>
</feature>
<name>A0A8J5ME25_9STRA</name>
<evidence type="ECO:0000313" key="2">
    <source>
        <dbReference type="Proteomes" id="UP000709295"/>
    </source>
</evidence>
<dbReference type="Proteomes" id="UP000709295">
    <property type="component" value="Unassembled WGS sequence"/>
</dbReference>
<dbReference type="EMBL" id="JAENGY010000002">
    <property type="protein sequence ID" value="KAG6977658.1"/>
    <property type="molecule type" value="Genomic_DNA"/>
</dbReference>
<accession>A0A8J5ME25</accession>